<keyword evidence="2" id="KW-1277">Toxin-antitoxin system</keyword>
<keyword evidence="4" id="KW-1185">Reference proteome</keyword>
<sequence length="100" mass="11078">MRRVEWAESALTDIRTQIEYIAVQDPQAARKVANAIGQTGAALGEFATGHPGRVAGTYEKLVRGLPYIIAYALTDKEQAVSILRVIHTARDWTEEAWPRA</sequence>
<evidence type="ECO:0000256" key="1">
    <source>
        <dbReference type="ARBA" id="ARBA00006226"/>
    </source>
</evidence>
<dbReference type="Pfam" id="PF05016">
    <property type="entry name" value="ParE_toxin"/>
    <property type="match status" value="1"/>
</dbReference>
<dbReference type="EMBL" id="CP117418">
    <property type="protein sequence ID" value="WCT79260.1"/>
    <property type="molecule type" value="Genomic_DNA"/>
</dbReference>
<dbReference type="Proteomes" id="UP001218231">
    <property type="component" value="Plasmid unnamed1"/>
</dbReference>
<dbReference type="PANTHER" id="PTHR33755">
    <property type="entry name" value="TOXIN PARE1-RELATED"/>
    <property type="match status" value="1"/>
</dbReference>
<dbReference type="PANTHER" id="PTHR33755:SF6">
    <property type="entry name" value="PLASMID STABILIZATION SYSTEM PROTEIN"/>
    <property type="match status" value="1"/>
</dbReference>
<dbReference type="InterPro" id="IPR051803">
    <property type="entry name" value="TA_system_RelE-like_toxin"/>
</dbReference>
<geneLocation type="plasmid" evidence="3 4">
    <name>unnamed1</name>
</geneLocation>
<protein>
    <submittedName>
        <fullName evidence="3">Type II toxin-antitoxin system RelE/ParE family toxin</fullName>
    </submittedName>
</protein>
<dbReference type="InterPro" id="IPR035093">
    <property type="entry name" value="RelE/ParE_toxin_dom_sf"/>
</dbReference>
<proteinExistence type="inferred from homology"/>
<gene>
    <name evidence="3" type="ORF">PQ457_19865</name>
</gene>
<keyword evidence="3" id="KW-0614">Plasmid</keyword>
<accession>A0ABY7U2A4</accession>
<name>A0ABY7U2A4_9SPHN</name>
<dbReference type="Gene3D" id="3.30.2310.20">
    <property type="entry name" value="RelE-like"/>
    <property type="match status" value="1"/>
</dbReference>
<evidence type="ECO:0000256" key="2">
    <source>
        <dbReference type="ARBA" id="ARBA00022649"/>
    </source>
</evidence>
<reference evidence="3 4" key="1">
    <citation type="submission" date="2023-02" db="EMBL/GenBank/DDBJ databases">
        <title>Genome sequence of Novosphingobium humi KACC 19094.</title>
        <authorList>
            <person name="Kim S."/>
            <person name="Heo J."/>
            <person name="Kwon S.-W."/>
        </authorList>
    </citation>
    <scope>NUCLEOTIDE SEQUENCE [LARGE SCALE GENOMIC DNA]</scope>
    <source>
        <strain evidence="3 4">KACC 19094</strain>
        <plasmid evidence="3 4">unnamed1</plasmid>
    </source>
</reference>
<evidence type="ECO:0000313" key="3">
    <source>
        <dbReference type="EMBL" id="WCT79260.1"/>
    </source>
</evidence>
<dbReference type="RefSeq" id="WP_273619537.1">
    <property type="nucleotide sequence ID" value="NZ_CP117418.1"/>
</dbReference>
<evidence type="ECO:0000313" key="4">
    <source>
        <dbReference type="Proteomes" id="UP001218231"/>
    </source>
</evidence>
<organism evidence="3 4">
    <name type="scientific">Novosphingobium humi</name>
    <dbReference type="NCBI Taxonomy" id="2282397"/>
    <lineage>
        <taxon>Bacteria</taxon>
        <taxon>Pseudomonadati</taxon>
        <taxon>Pseudomonadota</taxon>
        <taxon>Alphaproteobacteria</taxon>
        <taxon>Sphingomonadales</taxon>
        <taxon>Sphingomonadaceae</taxon>
        <taxon>Novosphingobium</taxon>
    </lineage>
</organism>
<comment type="similarity">
    <text evidence="1">Belongs to the RelE toxin family.</text>
</comment>
<dbReference type="InterPro" id="IPR007712">
    <property type="entry name" value="RelE/ParE_toxin"/>
</dbReference>